<keyword evidence="2" id="KW-0812">Transmembrane</keyword>
<proteinExistence type="predicted"/>
<dbReference type="Proteomes" id="UP001386955">
    <property type="component" value="Unassembled WGS sequence"/>
</dbReference>
<sequence length="103" mass="11939">MKKKAQGPRPKGQGLRKGRERERDGVRGWVPCEMRLFMNSSSPTKPKRVRNITQFRYCKGFKRGDRDMPHLNTQFCICLFLSYLFCLILSQLSSTLPSILTLS</sequence>
<evidence type="ECO:0000256" key="1">
    <source>
        <dbReference type="SAM" id="MobiDB-lite"/>
    </source>
</evidence>
<keyword evidence="4" id="KW-1185">Reference proteome</keyword>
<evidence type="ECO:0000313" key="3">
    <source>
        <dbReference type="EMBL" id="KAK7388237.1"/>
    </source>
</evidence>
<comment type="caution">
    <text evidence="3">The sequence shown here is derived from an EMBL/GenBank/DDBJ whole genome shotgun (WGS) entry which is preliminary data.</text>
</comment>
<name>A0AAN9S3G3_PSOTE</name>
<dbReference type="AlphaFoldDB" id="A0AAN9S3G3"/>
<evidence type="ECO:0000313" key="4">
    <source>
        <dbReference type="Proteomes" id="UP001386955"/>
    </source>
</evidence>
<feature type="region of interest" description="Disordered" evidence="1">
    <location>
        <begin position="1"/>
        <end position="24"/>
    </location>
</feature>
<keyword evidence="2" id="KW-0472">Membrane</keyword>
<dbReference type="EMBL" id="JAYMYS010000006">
    <property type="protein sequence ID" value="KAK7388237.1"/>
    <property type="molecule type" value="Genomic_DNA"/>
</dbReference>
<gene>
    <name evidence="3" type="ORF">VNO78_23048</name>
</gene>
<accession>A0AAN9S3G3</accession>
<keyword evidence="2" id="KW-1133">Transmembrane helix</keyword>
<protein>
    <submittedName>
        <fullName evidence="3">Uncharacterized protein</fullName>
    </submittedName>
</protein>
<feature type="transmembrane region" description="Helical" evidence="2">
    <location>
        <begin position="71"/>
        <end position="93"/>
    </location>
</feature>
<organism evidence="3 4">
    <name type="scientific">Psophocarpus tetragonolobus</name>
    <name type="common">Winged bean</name>
    <name type="synonym">Dolichos tetragonolobus</name>
    <dbReference type="NCBI Taxonomy" id="3891"/>
    <lineage>
        <taxon>Eukaryota</taxon>
        <taxon>Viridiplantae</taxon>
        <taxon>Streptophyta</taxon>
        <taxon>Embryophyta</taxon>
        <taxon>Tracheophyta</taxon>
        <taxon>Spermatophyta</taxon>
        <taxon>Magnoliopsida</taxon>
        <taxon>eudicotyledons</taxon>
        <taxon>Gunneridae</taxon>
        <taxon>Pentapetalae</taxon>
        <taxon>rosids</taxon>
        <taxon>fabids</taxon>
        <taxon>Fabales</taxon>
        <taxon>Fabaceae</taxon>
        <taxon>Papilionoideae</taxon>
        <taxon>50 kb inversion clade</taxon>
        <taxon>NPAAA clade</taxon>
        <taxon>indigoferoid/millettioid clade</taxon>
        <taxon>Phaseoleae</taxon>
        <taxon>Psophocarpus</taxon>
    </lineage>
</organism>
<reference evidence="3 4" key="1">
    <citation type="submission" date="2024-01" db="EMBL/GenBank/DDBJ databases">
        <title>The genomes of 5 underutilized Papilionoideae crops provide insights into root nodulation and disease resistanc.</title>
        <authorList>
            <person name="Jiang F."/>
        </authorList>
    </citation>
    <scope>NUCLEOTIDE SEQUENCE [LARGE SCALE GENOMIC DNA]</scope>
    <source>
        <strain evidence="3">DUOXIRENSHENG_FW03</strain>
        <tissue evidence="3">Leaves</tissue>
    </source>
</reference>
<evidence type="ECO:0000256" key="2">
    <source>
        <dbReference type="SAM" id="Phobius"/>
    </source>
</evidence>